<evidence type="ECO:0008006" key="4">
    <source>
        <dbReference type="Google" id="ProtNLM"/>
    </source>
</evidence>
<reference evidence="3" key="1">
    <citation type="submission" date="2023-07" db="EMBL/GenBank/DDBJ databases">
        <title>Whole genome shotgun sequence of Streptomyces nojiriensis NBRC 13794.</title>
        <authorList>
            <person name="Komaki H."/>
            <person name="Tamura T."/>
        </authorList>
    </citation>
    <scope>NUCLEOTIDE SEQUENCE [LARGE SCALE GENOMIC DNA]</scope>
    <source>
        <strain evidence="3">NBRC 13794</strain>
    </source>
</reference>
<gene>
    <name evidence="2" type="ORF">Snoj_28180</name>
</gene>
<feature type="chain" id="PRO_5047243226" description="Secreted protein" evidence="1">
    <location>
        <begin position="29"/>
        <end position="141"/>
    </location>
</feature>
<organism evidence="2 3">
    <name type="scientific">Streptomyces nojiriensis</name>
    <dbReference type="NCBI Taxonomy" id="66374"/>
    <lineage>
        <taxon>Bacteria</taxon>
        <taxon>Bacillati</taxon>
        <taxon>Actinomycetota</taxon>
        <taxon>Actinomycetes</taxon>
        <taxon>Kitasatosporales</taxon>
        <taxon>Streptomycetaceae</taxon>
        <taxon>Streptomyces</taxon>
    </lineage>
</organism>
<dbReference type="Proteomes" id="UP000613974">
    <property type="component" value="Unassembled WGS sequence"/>
</dbReference>
<proteinExistence type="predicted"/>
<evidence type="ECO:0000256" key="1">
    <source>
        <dbReference type="SAM" id="SignalP"/>
    </source>
</evidence>
<evidence type="ECO:0000313" key="2">
    <source>
        <dbReference type="EMBL" id="GHI68900.1"/>
    </source>
</evidence>
<evidence type="ECO:0000313" key="3">
    <source>
        <dbReference type="Proteomes" id="UP000613974"/>
    </source>
</evidence>
<keyword evidence="3" id="KW-1185">Reference proteome</keyword>
<accession>A0ABQ3SL92</accession>
<dbReference type="GeneID" id="95587227"/>
<feature type="signal peptide" evidence="1">
    <location>
        <begin position="1"/>
        <end position="28"/>
    </location>
</feature>
<keyword evidence="1" id="KW-0732">Signal</keyword>
<protein>
    <recommendedName>
        <fullName evidence="4">Secreted protein</fullName>
    </recommendedName>
</protein>
<name>A0ABQ3SL92_9ACTN</name>
<sequence length="141" mass="14978">MNRKALRMGGATVLAALAFGLGGGVAHAHTTTPAPAAAVAAPAVQEQQVRNVARALLNSPIELNATERTELQAVANGEAATAGRWDAIKKIASKIPGLAKAAKGNYDDFLKWYKALDWKWRAPLAAAGLGMDIYTLWQMFH</sequence>
<comment type="caution">
    <text evidence="2">The sequence shown here is derived from an EMBL/GenBank/DDBJ whole genome shotgun (WGS) entry which is preliminary data.</text>
</comment>
<dbReference type="RefSeq" id="WP_189748491.1">
    <property type="nucleotide sequence ID" value="NZ_BMRL01000046.1"/>
</dbReference>
<dbReference type="EMBL" id="BNEC01000005">
    <property type="protein sequence ID" value="GHI68900.1"/>
    <property type="molecule type" value="Genomic_DNA"/>
</dbReference>